<dbReference type="Pfam" id="PF07585">
    <property type="entry name" value="BBP7"/>
    <property type="match status" value="1"/>
</dbReference>
<keyword evidence="2" id="KW-1185">Reference proteome</keyword>
<organism evidence="1 2">
    <name type="scientific">Stieleria neptunia</name>
    <dbReference type="NCBI Taxonomy" id="2527979"/>
    <lineage>
        <taxon>Bacteria</taxon>
        <taxon>Pseudomonadati</taxon>
        <taxon>Planctomycetota</taxon>
        <taxon>Planctomycetia</taxon>
        <taxon>Pirellulales</taxon>
        <taxon>Pirellulaceae</taxon>
        <taxon>Stieleria</taxon>
    </lineage>
</organism>
<proteinExistence type="predicted"/>
<protein>
    <submittedName>
        <fullName evidence="1">Uncharacterized protein</fullName>
    </submittedName>
</protein>
<name>A0A518HS06_9BACT</name>
<dbReference type="InterPro" id="IPR011446">
    <property type="entry name" value="BBP7"/>
</dbReference>
<sequence>MHRMIRNMVNRLTNTTSEAGNSRLPAAKPLLGFYRAGSALVGTGLAVAAAIFAAGLLSGEASAQGYPSSGVSLANYDLAASGFVTPAGMPPIGAPGMMGRSGSPVMPVGYNSYGCDTGGCDTLPMQACMDRMVCGTCGGGGGCSCNGMLGNGGILGKLRSGGTGCLFCRGAGCTACKELPFGYAGSCLASAVSLLRPYEEAGICNQRWYDVSLEALFLDRQIKGTSSSVITQRGSGPTGTPVLSLNDDGLDELEAGVRASVAFIWGVGGNVELTYMGGNEWKEGASAQADVIAANLEGNLYSFLSDFGTIPGAGGFDDTDRSTTQSIEARSRFHSAEFNYRRRTMFPYCRFQSSWLVGLRFMRYDDGLNYSTQGQTRTTVGATTVVQNRFFNADSDTENRLFGPQTGFDFWWNVAPGISLGLGAKGAWVQNDVNRAIQVSANSLATQNVFDGDQRGTILTDLELKGVYRLSHSLTLRGSYYVLAVDDIAFSSMDFQVNQTTTGLTSGNLSFDRLTLQGFTVGAEYMW</sequence>
<evidence type="ECO:0000313" key="1">
    <source>
        <dbReference type="EMBL" id="QDV43635.1"/>
    </source>
</evidence>
<dbReference type="AlphaFoldDB" id="A0A518HS06"/>
<evidence type="ECO:0000313" key="2">
    <source>
        <dbReference type="Proteomes" id="UP000319004"/>
    </source>
</evidence>
<dbReference type="KEGG" id="snep:Enr13x_34920"/>
<accession>A0A518HS06</accession>
<gene>
    <name evidence="1" type="ORF">Enr13x_34920</name>
</gene>
<reference evidence="1 2" key="1">
    <citation type="submission" date="2019-03" db="EMBL/GenBank/DDBJ databases">
        <title>Deep-cultivation of Planctomycetes and their phenomic and genomic characterization uncovers novel biology.</title>
        <authorList>
            <person name="Wiegand S."/>
            <person name="Jogler M."/>
            <person name="Boedeker C."/>
            <person name="Pinto D."/>
            <person name="Vollmers J."/>
            <person name="Rivas-Marin E."/>
            <person name="Kohn T."/>
            <person name="Peeters S.H."/>
            <person name="Heuer A."/>
            <person name="Rast P."/>
            <person name="Oberbeckmann S."/>
            <person name="Bunk B."/>
            <person name="Jeske O."/>
            <person name="Meyerdierks A."/>
            <person name="Storesund J.E."/>
            <person name="Kallscheuer N."/>
            <person name="Luecker S."/>
            <person name="Lage O.M."/>
            <person name="Pohl T."/>
            <person name="Merkel B.J."/>
            <person name="Hornburger P."/>
            <person name="Mueller R.-W."/>
            <person name="Bruemmer F."/>
            <person name="Labrenz M."/>
            <person name="Spormann A.M."/>
            <person name="Op den Camp H."/>
            <person name="Overmann J."/>
            <person name="Amann R."/>
            <person name="Jetten M.S.M."/>
            <person name="Mascher T."/>
            <person name="Medema M.H."/>
            <person name="Devos D.P."/>
            <person name="Kaster A.-K."/>
            <person name="Ovreas L."/>
            <person name="Rohde M."/>
            <person name="Galperin M.Y."/>
            <person name="Jogler C."/>
        </authorList>
    </citation>
    <scope>NUCLEOTIDE SEQUENCE [LARGE SCALE GENOMIC DNA]</scope>
    <source>
        <strain evidence="1 2">Enr13</strain>
    </source>
</reference>
<dbReference type="Proteomes" id="UP000319004">
    <property type="component" value="Chromosome"/>
</dbReference>
<dbReference type="EMBL" id="CP037423">
    <property type="protein sequence ID" value="QDV43635.1"/>
    <property type="molecule type" value="Genomic_DNA"/>
</dbReference>